<proteinExistence type="predicted"/>
<reference evidence="1 3" key="1">
    <citation type="journal article" date="2024" name="J Genomics">
        <title>Draft genome sequencing and assembly of Favolaschia claudopus CIRM-BRFM 2984 isolated from oak limbs.</title>
        <authorList>
            <person name="Navarro D."/>
            <person name="Drula E."/>
            <person name="Chaduli D."/>
            <person name="Cazenave R."/>
            <person name="Ahrendt S."/>
            <person name="Wang J."/>
            <person name="Lipzen A."/>
            <person name="Daum C."/>
            <person name="Barry K."/>
            <person name="Grigoriev I.V."/>
            <person name="Favel A."/>
            <person name="Rosso M.N."/>
            <person name="Martin F."/>
        </authorList>
    </citation>
    <scope>NUCLEOTIDE SEQUENCE [LARGE SCALE GENOMIC DNA]</scope>
    <source>
        <strain evidence="1 3">CIRM-BRFM 2984</strain>
    </source>
</reference>
<protein>
    <submittedName>
        <fullName evidence="1">Uncharacterized protein</fullName>
    </submittedName>
</protein>
<keyword evidence="3" id="KW-1185">Reference proteome</keyword>
<dbReference type="EMBL" id="JAWWNJ010000069">
    <property type="protein sequence ID" value="KAK7007903.1"/>
    <property type="molecule type" value="Genomic_DNA"/>
</dbReference>
<evidence type="ECO:0000313" key="1">
    <source>
        <dbReference type="EMBL" id="KAK7007900.1"/>
    </source>
</evidence>
<name>A0AAW0AF28_9AGAR</name>
<evidence type="ECO:0000313" key="2">
    <source>
        <dbReference type="EMBL" id="KAK7007903.1"/>
    </source>
</evidence>
<accession>A0AAW0AF28</accession>
<organism evidence="1 3">
    <name type="scientific">Favolaschia claudopus</name>
    <dbReference type="NCBI Taxonomy" id="2862362"/>
    <lineage>
        <taxon>Eukaryota</taxon>
        <taxon>Fungi</taxon>
        <taxon>Dikarya</taxon>
        <taxon>Basidiomycota</taxon>
        <taxon>Agaricomycotina</taxon>
        <taxon>Agaricomycetes</taxon>
        <taxon>Agaricomycetidae</taxon>
        <taxon>Agaricales</taxon>
        <taxon>Marasmiineae</taxon>
        <taxon>Mycenaceae</taxon>
        <taxon>Favolaschia</taxon>
    </lineage>
</organism>
<gene>
    <name evidence="1" type="ORF">R3P38DRAFT_3211549</name>
    <name evidence="2" type="ORF">R3P38DRAFT_3211551</name>
</gene>
<evidence type="ECO:0000313" key="3">
    <source>
        <dbReference type="Proteomes" id="UP001362999"/>
    </source>
</evidence>
<dbReference type="EMBL" id="JAWWNJ010000069">
    <property type="protein sequence ID" value="KAK7007900.1"/>
    <property type="molecule type" value="Genomic_DNA"/>
</dbReference>
<dbReference type="AlphaFoldDB" id="A0AAW0AF28"/>
<sequence>MSIVHQLKLDAKARAMPLRTELSVYFKFDAVSGFLAELELDLVQAKCTETMTAEILPPWLRPPGYLDLNTETMPVLSQRPQLCLLPVYFDFNTQTMRFSASQRTVHPSSLQQHNHNLTRVLASFQYNAILPPARPRKSQSALPDSPRPELRAVDLGTPREVLASRCADRRRDDVGIEEGGGGGVGSIPSTLPAPAGYIVFTMNLIQGHYLSERRATQEQRVFKYAYKGYGIRILPSYVSSLSHSQTKINQISPSEQLFDLNMDEIRESSRSRTQNTVARSDPGEKKFRHCDLDSKYQVSSEPQGRSCLSSFSLFMRHVELWDMEQRGEVSIEPDEWANTTYEDSVLAYDDTPSYKWGP</sequence>
<comment type="caution">
    <text evidence="1">The sequence shown here is derived from an EMBL/GenBank/DDBJ whole genome shotgun (WGS) entry which is preliminary data.</text>
</comment>
<dbReference type="Proteomes" id="UP001362999">
    <property type="component" value="Unassembled WGS sequence"/>
</dbReference>